<comment type="caution">
    <text evidence="1">The sequence shown here is derived from an EMBL/GenBank/DDBJ whole genome shotgun (WGS) entry which is preliminary data.</text>
</comment>
<dbReference type="Gene3D" id="3.40.50.1820">
    <property type="entry name" value="alpha/beta hydrolase"/>
    <property type="match status" value="1"/>
</dbReference>
<dbReference type="GO" id="GO:0016787">
    <property type="term" value="F:hydrolase activity"/>
    <property type="evidence" value="ECO:0007669"/>
    <property type="project" value="UniProtKB-KW"/>
</dbReference>
<evidence type="ECO:0000313" key="2">
    <source>
        <dbReference type="Proteomes" id="UP000650582"/>
    </source>
</evidence>
<dbReference type="InterPro" id="IPR029058">
    <property type="entry name" value="AB_hydrolase_fold"/>
</dbReference>
<protein>
    <submittedName>
        <fullName evidence="1">Ureidoglycolate hydrolase</fullName>
    </submittedName>
</protein>
<proteinExistence type="predicted"/>
<evidence type="ECO:0000313" key="1">
    <source>
        <dbReference type="EMBL" id="KAF8679543.1"/>
    </source>
</evidence>
<reference evidence="1" key="1">
    <citation type="submission" date="2020-09" db="EMBL/GenBank/DDBJ databases">
        <title>Comparative genome analyses of four rice-infecting Rhizoctonia solani isolates reveal extensive enrichment of homogalacturonan modification genes.</title>
        <authorList>
            <person name="Lee D.-Y."/>
            <person name="Jeon J."/>
            <person name="Kim K.-T."/>
            <person name="Cheong K."/>
            <person name="Song H."/>
            <person name="Choi G."/>
            <person name="Ko J."/>
            <person name="Opiyo S.O."/>
            <person name="Zuo S."/>
            <person name="Madhav S."/>
            <person name="Lee Y.-H."/>
            <person name="Wang G.-L."/>
        </authorList>
    </citation>
    <scope>NUCLEOTIDE SEQUENCE</scope>
    <source>
        <strain evidence="1">AG1-IA YN-7</strain>
    </source>
</reference>
<sequence>MRATAGQKTWCWPINELGRRSDLLTSATNEFRETHVAMSDNSIDPQELLNRPEYNQIITCPRTNSLVKFAEAGATYKGTLLFVVPSFCSRLIGVLLLSLLADHYGMRVLSLDRPGCGGTPRCALKDRLTIASDNTRSVLEHLDIDSGKMAILTHSAGSVHPDLFTKNLRVFVTSGWVPIPVSGQMGLGYVPSTLVSKFHRVLPASIPIINSVGASLAFSKSIFSGVDTKALMPPDVIPRPALVAGAPHPQHTLQIPKSICDAILTHLVKHEPMQGVSEDYLLCLGRGEGSVDPDWFSNTVDSISRAFKQRGGRVHFRLWWGGNDGLIPIKGQRWYTNLLKDQSDVFDVNVVQLPKAGHDDLLGFAEVMYPIFEEAKVALRL</sequence>
<gene>
    <name evidence="1" type="ORF">RHS04_04342</name>
</gene>
<name>A0A8H7LJ29_9AGAM</name>
<dbReference type="EMBL" id="JACYCC010000037">
    <property type="protein sequence ID" value="KAF8679543.1"/>
    <property type="molecule type" value="Genomic_DNA"/>
</dbReference>
<dbReference type="SUPFAM" id="SSF53474">
    <property type="entry name" value="alpha/beta-Hydrolases"/>
    <property type="match status" value="1"/>
</dbReference>
<dbReference type="AlphaFoldDB" id="A0A8H7LJ29"/>
<accession>A0A8H7LJ29</accession>
<keyword evidence="1" id="KW-0378">Hydrolase</keyword>
<organism evidence="1 2">
    <name type="scientific">Rhizoctonia solani</name>
    <dbReference type="NCBI Taxonomy" id="456999"/>
    <lineage>
        <taxon>Eukaryota</taxon>
        <taxon>Fungi</taxon>
        <taxon>Dikarya</taxon>
        <taxon>Basidiomycota</taxon>
        <taxon>Agaricomycotina</taxon>
        <taxon>Agaricomycetes</taxon>
        <taxon>Cantharellales</taxon>
        <taxon>Ceratobasidiaceae</taxon>
        <taxon>Rhizoctonia</taxon>
    </lineage>
</organism>
<dbReference type="Proteomes" id="UP000650582">
    <property type="component" value="Unassembled WGS sequence"/>
</dbReference>